<dbReference type="EMBL" id="LAVV01007980">
    <property type="protein sequence ID" value="KNZ54139.1"/>
    <property type="molecule type" value="Genomic_DNA"/>
</dbReference>
<name>A0A0L6V061_9BASI</name>
<organism evidence="1 2">
    <name type="scientific">Puccinia sorghi</name>
    <dbReference type="NCBI Taxonomy" id="27349"/>
    <lineage>
        <taxon>Eukaryota</taxon>
        <taxon>Fungi</taxon>
        <taxon>Dikarya</taxon>
        <taxon>Basidiomycota</taxon>
        <taxon>Pucciniomycotina</taxon>
        <taxon>Pucciniomycetes</taxon>
        <taxon>Pucciniales</taxon>
        <taxon>Pucciniaceae</taxon>
        <taxon>Puccinia</taxon>
    </lineage>
</organism>
<protein>
    <submittedName>
        <fullName evidence="1">Uncharacterized protein</fullName>
    </submittedName>
</protein>
<dbReference type="Proteomes" id="UP000037035">
    <property type="component" value="Unassembled WGS sequence"/>
</dbReference>
<evidence type="ECO:0000313" key="1">
    <source>
        <dbReference type="EMBL" id="KNZ54139.1"/>
    </source>
</evidence>
<proteinExistence type="predicted"/>
<keyword evidence="2" id="KW-1185">Reference proteome</keyword>
<accession>A0A0L6V061</accession>
<gene>
    <name evidence="1" type="ORF">VP01_302g2</name>
</gene>
<dbReference type="AlphaFoldDB" id="A0A0L6V061"/>
<reference evidence="1 2" key="1">
    <citation type="submission" date="2015-08" db="EMBL/GenBank/DDBJ databases">
        <title>Next Generation Sequencing and Analysis of the Genome of Puccinia sorghi L Schw, the Causal Agent of Maize Common Rust.</title>
        <authorList>
            <person name="Rochi L."/>
            <person name="Burguener G."/>
            <person name="Darino M."/>
            <person name="Turjanski A."/>
            <person name="Kreff E."/>
            <person name="Dieguez M.J."/>
            <person name="Sacco F."/>
        </authorList>
    </citation>
    <scope>NUCLEOTIDE SEQUENCE [LARGE SCALE GENOMIC DNA]</scope>
    <source>
        <strain evidence="1 2">RO10H11247</strain>
    </source>
</reference>
<comment type="caution">
    <text evidence="1">The sequence shown here is derived from an EMBL/GenBank/DDBJ whole genome shotgun (WGS) entry which is preliminary data.</text>
</comment>
<evidence type="ECO:0000313" key="2">
    <source>
        <dbReference type="Proteomes" id="UP000037035"/>
    </source>
</evidence>
<dbReference type="VEuPathDB" id="FungiDB:VP01_302g2"/>
<sequence length="323" mass="35676">MYITITRRRGVSVVGDQPRNTCCNSPPGSLTFMCPLFSNFHHSNLIHESLHPPSPPPVTCSISVQHLNVIKKSCLCAGAKKSIQMMYNTVAVKSIRICSDLGITGGQCFDLVTPSGSCQGFSQLGDYLQPWHLCPQLAICYLNHNNVISSFSHHLELDKFSCTSICNQQPLEGCTALLLGNLTWWRAYMELFFVCVCVLCVMTHFSTGRRVLPESPSKGSGGCAPPLVFVKEKCAPGCAGAPRRAVESGADTQINILDQIMYIGMIPITQMERCRPLFAWLQGYMINKLYVNILKKEDLHNQTPCCSKGASHLKTLTTLLRTE</sequence>